<name>A0A9D4FSK0_DREPO</name>
<evidence type="ECO:0000256" key="1">
    <source>
        <dbReference type="SAM" id="SignalP"/>
    </source>
</evidence>
<protein>
    <submittedName>
        <fullName evidence="2">Uncharacterized protein</fullName>
    </submittedName>
</protein>
<organism evidence="2 3">
    <name type="scientific">Dreissena polymorpha</name>
    <name type="common">Zebra mussel</name>
    <name type="synonym">Mytilus polymorpha</name>
    <dbReference type="NCBI Taxonomy" id="45954"/>
    <lineage>
        <taxon>Eukaryota</taxon>
        <taxon>Metazoa</taxon>
        <taxon>Spiralia</taxon>
        <taxon>Lophotrochozoa</taxon>
        <taxon>Mollusca</taxon>
        <taxon>Bivalvia</taxon>
        <taxon>Autobranchia</taxon>
        <taxon>Heteroconchia</taxon>
        <taxon>Euheterodonta</taxon>
        <taxon>Imparidentia</taxon>
        <taxon>Neoheterodontei</taxon>
        <taxon>Myida</taxon>
        <taxon>Dreissenoidea</taxon>
        <taxon>Dreissenidae</taxon>
        <taxon>Dreissena</taxon>
    </lineage>
</organism>
<keyword evidence="3" id="KW-1185">Reference proteome</keyword>
<keyword evidence="1" id="KW-0732">Signal</keyword>
<comment type="caution">
    <text evidence="2">The sequence shown here is derived from an EMBL/GenBank/DDBJ whole genome shotgun (WGS) entry which is preliminary data.</text>
</comment>
<reference evidence="2" key="2">
    <citation type="submission" date="2020-11" db="EMBL/GenBank/DDBJ databases">
        <authorList>
            <person name="McCartney M.A."/>
            <person name="Auch B."/>
            <person name="Kono T."/>
            <person name="Mallez S."/>
            <person name="Becker A."/>
            <person name="Gohl D.M."/>
            <person name="Silverstein K.A.T."/>
            <person name="Koren S."/>
            <person name="Bechman K.B."/>
            <person name="Herman A."/>
            <person name="Abrahante J.E."/>
            <person name="Garbe J."/>
        </authorList>
    </citation>
    <scope>NUCLEOTIDE SEQUENCE</scope>
    <source>
        <strain evidence="2">Duluth1</strain>
        <tissue evidence="2">Whole animal</tissue>
    </source>
</reference>
<evidence type="ECO:0000313" key="3">
    <source>
        <dbReference type="Proteomes" id="UP000828390"/>
    </source>
</evidence>
<feature type="chain" id="PRO_5038994647" evidence="1">
    <location>
        <begin position="20"/>
        <end position="214"/>
    </location>
</feature>
<proteinExistence type="predicted"/>
<gene>
    <name evidence="2" type="ORF">DPMN_131768</name>
</gene>
<evidence type="ECO:0000313" key="2">
    <source>
        <dbReference type="EMBL" id="KAH3803506.1"/>
    </source>
</evidence>
<dbReference type="EMBL" id="JAIWYP010000006">
    <property type="protein sequence ID" value="KAH3803506.1"/>
    <property type="molecule type" value="Genomic_DNA"/>
</dbReference>
<dbReference type="AlphaFoldDB" id="A0A9D4FSK0"/>
<dbReference type="Proteomes" id="UP000828390">
    <property type="component" value="Unassembled WGS sequence"/>
</dbReference>
<accession>A0A9D4FSK0</accession>
<feature type="signal peptide" evidence="1">
    <location>
        <begin position="1"/>
        <end position="19"/>
    </location>
</feature>
<sequence length="214" mass="23997">MVPVLLSILVLAMHHPADVFVNQMKIAEYAISLIPNGSHIHIGIFAYKYFELFDESKEKYENQMLQLLYNSNYTLYISASSVTLQYIHNFKIPPGLPQIGLILGSESRVTGDMTGIKRLKKKTFVVVDITSPSKGLADLATSPDHVFSPFAFDANRFSNLLNNDAQLLCDTDMYLPSSANGSCQPCMNPCGAMLPLNCTTRDIQRQCKYYEKKQ</sequence>
<reference evidence="2" key="1">
    <citation type="journal article" date="2019" name="bioRxiv">
        <title>The Genome of the Zebra Mussel, Dreissena polymorpha: A Resource for Invasive Species Research.</title>
        <authorList>
            <person name="McCartney M.A."/>
            <person name="Auch B."/>
            <person name="Kono T."/>
            <person name="Mallez S."/>
            <person name="Zhang Y."/>
            <person name="Obille A."/>
            <person name="Becker A."/>
            <person name="Abrahante J.E."/>
            <person name="Garbe J."/>
            <person name="Badalamenti J.P."/>
            <person name="Herman A."/>
            <person name="Mangelson H."/>
            <person name="Liachko I."/>
            <person name="Sullivan S."/>
            <person name="Sone E.D."/>
            <person name="Koren S."/>
            <person name="Silverstein K.A.T."/>
            <person name="Beckman K.B."/>
            <person name="Gohl D.M."/>
        </authorList>
    </citation>
    <scope>NUCLEOTIDE SEQUENCE</scope>
    <source>
        <strain evidence="2">Duluth1</strain>
        <tissue evidence="2">Whole animal</tissue>
    </source>
</reference>